<evidence type="ECO:0000256" key="2">
    <source>
        <dbReference type="SAM" id="SignalP"/>
    </source>
</evidence>
<dbReference type="Proteomes" id="UP000050509">
    <property type="component" value="Unassembled WGS sequence"/>
</dbReference>
<evidence type="ECO:0000313" key="3">
    <source>
        <dbReference type="EMBL" id="KPV49950.1"/>
    </source>
</evidence>
<dbReference type="InterPro" id="IPR017850">
    <property type="entry name" value="Alkaline_phosphatase_core_sf"/>
</dbReference>
<dbReference type="PATRIC" id="fig|186479.3.peg.2568"/>
<protein>
    <recommendedName>
        <fullName evidence="5">Phospholipase</fullName>
    </recommendedName>
</protein>
<feature type="signal peptide" evidence="2">
    <location>
        <begin position="1"/>
        <end position="25"/>
    </location>
</feature>
<dbReference type="InterPro" id="IPR007312">
    <property type="entry name" value="Phosphoesterase"/>
</dbReference>
<feature type="non-terminal residue" evidence="3">
    <location>
        <position position="346"/>
    </location>
</feature>
<keyword evidence="1" id="KW-0378">Hydrolase</keyword>
<dbReference type="EMBL" id="LJCR01001658">
    <property type="protein sequence ID" value="KPV49950.1"/>
    <property type="molecule type" value="Genomic_DNA"/>
</dbReference>
<evidence type="ECO:0008006" key="5">
    <source>
        <dbReference type="Google" id="ProtNLM"/>
    </source>
</evidence>
<keyword evidence="2" id="KW-0732">Signal</keyword>
<gene>
    <name evidence="3" type="ORF">SE17_29740</name>
</gene>
<organism evidence="3 4">
    <name type="scientific">Kouleothrix aurantiaca</name>
    <dbReference type="NCBI Taxonomy" id="186479"/>
    <lineage>
        <taxon>Bacteria</taxon>
        <taxon>Bacillati</taxon>
        <taxon>Chloroflexota</taxon>
        <taxon>Chloroflexia</taxon>
        <taxon>Chloroflexales</taxon>
        <taxon>Roseiflexineae</taxon>
        <taxon>Roseiflexaceae</taxon>
        <taxon>Kouleothrix</taxon>
    </lineage>
</organism>
<comment type="caution">
    <text evidence="3">The sequence shown here is derived from an EMBL/GenBank/DDBJ whole genome shotgun (WGS) entry which is preliminary data.</text>
</comment>
<reference evidence="3 4" key="1">
    <citation type="submission" date="2015-09" db="EMBL/GenBank/DDBJ databases">
        <title>Draft genome sequence of Kouleothrix aurantiaca JCM 19913.</title>
        <authorList>
            <person name="Hemp J."/>
        </authorList>
    </citation>
    <scope>NUCLEOTIDE SEQUENCE [LARGE SCALE GENOMIC DNA]</scope>
    <source>
        <strain evidence="3 4">COM-B</strain>
    </source>
</reference>
<sequence length="346" mass="38264">MIRARLAGVLGALVLLALPAMPARAAAPAATTPIRHFFVLMQEGHSFDNYFGTYPGADGLPAEACLPTDLSRAQRTSCIRPYPIGERSVEKLNHTAQTFALQRNGGRMDGFVDALRRRNQDGAVAMGYYTDADLPFYWNLADEYVLFDRYFSSAAAGNVWNRLFWLSGAPGAAQYQIPPGGYTDVPTIFDALEQRGLSWKVYIQNYDPAKTIHVAQRGGKMPAQVLRMPLLAMPRFIDDPRMFAHIASIDQYFEDVRTGTLPALAYIVPTSATEYPPGHPQNGQRFARGLLNTLMQSPAWNDSAFLLTYDDWGGWYDHVAPPASADGFGYGFRVPALLVSPYARRG</sequence>
<dbReference type="PANTHER" id="PTHR31956">
    <property type="entry name" value="NON-SPECIFIC PHOSPHOLIPASE C4-RELATED"/>
    <property type="match status" value="1"/>
</dbReference>
<accession>A0A0P9DJE8</accession>
<dbReference type="GO" id="GO:0042578">
    <property type="term" value="F:phosphoric ester hydrolase activity"/>
    <property type="evidence" value="ECO:0007669"/>
    <property type="project" value="UniProtKB-ARBA"/>
</dbReference>
<evidence type="ECO:0000313" key="4">
    <source>
        <dbReference type="Proteomes" id="UP000050509"/>
    </source>
</evidence>
<evidence type="ECO:0000256" key="1">
    <source>
        <dbReference type="ARBA" id="ARBA00022801"/>
    </source>
</evidence>
<keyword evidence="4" id="KW-1185">Reference proteome</keyword>
<dbReference type="Pfam" id="PF04185">
    <property type="entry name" value="Phosphoesterase"/>
    <property type="match status" value="1"/>
</dbReference>
<dbReference type="AlphaFoldDB" id="A0A0P9DJE8"/>
<dbReference type="GO" id="GO:0009395">
    <property type="term" value="P:phospholipid catabolic process"/>
    <property type="evidence" value="ECO:0007669"/>
    <property type="project" value="TreeGrafter"/>
</dbReference>
<name>A0A0P9DJE8_9CHLR</name>
<dbReference type="PANTHER" id="PTHR31956:SF1">
    <property type="entry name" value="NON-SPECIFIC PHOSPHOLIPASE C1"/>
    <property type="match status" value="1"/>
</dbReference>
<feature type="chain" id="PRO_5006156246" description="Phospholipase" evidence="2">
    <location>
        <begin position="26"/>
        <end position="346"/>
    </location>
</feature>
<dbReference type="Gene3D" id="3.40.720.10">
    <property type="entry name" value="Alkaline Phosphatase, subunit A"/>
    <property type="match status" value="2"/>
</dbReference>
<proteinExistence type="predicted"/>